<reference evidence="2 3" key="1">
    <citation type="submission" date="2019-12" db="EMBL/GenBank/DDBJ databases">
        <authorList>
            <person name="Alioto T."/>
            <person name="Alioto T."/>
            <person name="Gomez Garrido J."/>
        </authorList>
    </citation>
    <scope>NUCLEOTIDE SEQUENCE [LARGE SCALE GENOMIC DNA]</scope>
</reference>
<proteinExistence type="predicted"/>
<dbReference type="Gramene" id="OE9A069660T1">
    <property type="protein sequence ID" value="OE9A069660C1"/>
    <property type="gene ID" value="OE9A069660"/>
</dbReference>
<comment type="caution">
    <text evidence="2">The sequence shown here is derived from an EMBL/GenBank/DDBJ whole genome shotgun (WGS) entry which is preliminary data.</text>
</comment>
<evidence type="ECO:0000256" key="1">
    <source>
        <dbReference type="SAM" id="MobiDB-lite"/>
    </source>
</evidence>
<sequence length="70" mass="7273">MANPPGVVGDDGEGDAAEEGASEHRCWMGIEKWRLAAVSGAEAAAREGTAAAAPLSPPWRLPFFSVLLSH</sequence>
<keyword evidence="3" id="KW-1185">Reference proteome</keyword>
<evidence type="ECO:0000313" key="3">
    <source>
        <dbReference type="Proteomes" id="UP000594638"/>
    </source>
</evidence>
<dbReference type="EMBL" id="CACTIH010000246">
    <property type="protein sequence ID" value="CAA2957969.1"/>
    <property type="molecule type" value="Genomic_DNA"/>
</dbReference>
<gene>
    <name evidence="2" type="ORF">OLEA9_A069660</name>
</gene>
<feature type="region of interest" description="Disordered" evidence="1">
    <location>
        <begin position="1"/>
        <end position="23"/>
    </location>
</feature>
<feature type="compositionally biased region" description="Acidic residues" evidence="1">
    <location>
        <begin position="10"/>
        <end position="20"/>
    </location>
</feature>
<evidence type="ECO:0000313" key="2">
    <source>
        <dbReference type="EMBL" id="CAA2957969.1"/>
    </source>
</evidence>
<name>A0A8S0Q140_OLEEU</name>
<organism evidence="2 3">
    <name type="scientific">Olea europaea subsp. europaea</name>
    <dbReference type="NCBI Taxonomy" id="158383"/>
    <lineage>
        <taxon>Eukaryota</taxon>
        <taxon>Viridiplantae</taxon>
        <taxon>Streptophyta</taxon>
        <taxon>Embryophyta</taxon>
        <taxon>Tracheophyta</taxon>
        <taxon>Spermatophyta</taxon>
        <taxon>Magnoliopsida</taxon>
        <taxon>eudicotyledons</taxon>
        <taxon>Gunneridae</taxon>
        <taxon>Pentapetalae</taxon>
        <taxon>asterids</taxon>
        <taxon>lamiids</taxon>
        <taxon>Lamiales</taxon>
        <taxon>Oleaceae</taxon>
        <taxon>Oleeae</taxon>
        <taxon>Olea</taxon>
    </lineage>
</organism>
<protein>
    <submittedName>
        <fullName evidence="2">Uncharacterized protein</fullName>
    </submittedName>
</protein>
<dbReference type="Proteomes" id="UP000594638">
    <property type="component" value="Unassembled WGS sequence"/>
</dbReference>
<dbReference type="AlphaFoldDB" id="A0A8S0Q140"/>
<accession>A0A8S0Q140</accession>